<feature type="compositionally biased region" description="Low complexity" evidence="1">
    <location>
        <begin position="72"/>
        <end position="81"/>
    </location>
</feature>
<feature type="compositionally biased region" description="Low complexity" evidence="1">
    <location>
        <begin position="88"/>
        <end position="110"/>
    </location>
</feature>
<evidence type="ECO:0000256" key="1">
    <source>
        <dbReference type="SAM" id="MobiDB-lite"/>
    </source>
</evidence>
<evidence type="ECO:0000313" key="2">
    <source>
        <dbReference type="EMBL" id="CEM28344.1"/>
    </source>
</evidence>
<dbReference type="EMBL" id="CDMZ01001166">
    <property type="protein sequence ID" value="CEM28344.1"/>
    <property type="molecule type" value="Genomic_DNA"/>
</dbReference>
<feature type="compositionally biased region" description="Gly residues" evidence="1">
    <location>
        <begin position="496"/>
        <end position="509"/>
    </location>
</feature>
<sequence length="844" mass="92701">MPPIPPEWDISIREREIEEEEDGEREASKHRPSLRDGPAASASRGSHTPPAGQDGDRGEREEKGKQEKETDPSSSPSSSSDPKPPKNTPITKTPQLQSHSGRGSQAGASSSKDKPVELLPKSPLQALASFMNREEETGKDEGDESFLWSRPVSTLVTTVKPLVPGAVSSSRPPPPNPPRSSDETERGTSAQMPKADCTQNSEPPNRDTQNENRLTGIDRSAREKRRDRPPIGRGPQGSSFSRLFRGLSAGGVHGRQNRNTDGRTPPLSPGFVRILTISPTRRFSDPAELARPELDLFILSAVEKGTTEEVKFLVRDLNFTLTQEPPISDDHQKVLEWARSFLILLAATKCDRSDLVTWLLNTVGISLDAIQADWSSDCEVLSIRQPPRSMYNAAPLTLGAVAICIAAKWNRKGVLPVLVRRRGEKAWGDIVAVKDLLTPHQRSSIERLCVKDPVPVESRGSRETSFNFTKRARPPGENDASGPKAGGEGVKTPEGGQKGAQGRARGGPGLSCSSIGGEGEVGGQRRTGPEGEGLLWVRSNRPEWLSFPQGVRVTLIELACLYRSPSVYTHTDGPLLSELVSRLHNPESLKAGAETLGVSLSSLSFPNEPCWGEKTYAFVSGVFNGSLSRDEAVNLHFLREQGLQMDGPPSTWPVCERGNFVIRRELTLGEYICVRACLNEKWNIVKDFCVPLDYAPFRVLAESVVEGGGKGFIRGGGTTTLLKGLQMVWPDKFKFPVQDLYDLAQQKKSFEASKCLYDEGRLRLPGEFKWVSERFTTELVRYFGASLSSLRAMMVEEEKRGIIFEMAGSIGTPSDLQWLEKYSGLTRPARMPKSERHGNSESKP</sequence>
<feature type="compositionally biased region" description="Basic and acidic residues" evidence="1">
    <location>
        <begin position="54"/>
        <end position="71"/>
    </location>
</feature>
<feature type="region of interest" description="Disordered" evidence="1">
    <location>
        <begin position="1"/>
        <end position="271"/>
    </location>
</feature>
<protein>
    <submittedName>
        <fullName evidence="2">Uncharacterized protein</fullName>
    </submittedName>
</protein>
<accession>A0A0G4GG53</accession>
<organism evidence="2">
    <name type="scientific">Chromera velia CCMP2878</name>
    <dbReference type="NCBI Taxonomy" id="1169474"/>
    <lineage>
        <taxon>Eukaryota</taxon>
        <taxon>Sar</taxon>
        <taxon>Alveolata</taxon>
        <taxon>Colpodellida</taxon>
        <taxon>Chromeraceae</taxon>
        <taxon>Chromera</taxon>
    </lineage>
</organism>
<feature type="compositionally biased region" description="Basic and acidic residues" evidence="1">
    <location>
        <begin position="219"/>
        <end position="230"/>
    </location>
</feature>
<name>A0A0G4GG53_9ALVE</name>
<feature type="compositionally biased region" description="Polar residues" evidence="1">
    <location>
        <begin position="187"/>
        <end position="203"/>
    </location>
</feature>
<dbReference type="VEuPathDB" id="CryptoDB:Cvel_21689"/>
<reference evidence="2" key="1">
    <citation type="submission" date="2014-11" db="EMBL/GenBank/DDBJ databases">
        <authorList>
            <person name="Otto D Thomas"/>
            <person name="Naeem Raeece"/>
        </authorList>
    </citation>
    <scope>NUCLEOTIDE SEQUENCE</scope>
</reference>
<gene>
    <name evidence="2" type="ORF">Cvel_21689</name>
</gene>
<feature type="region of interest" description="Disordered" evidence="1">
    <location>
        <begin position="456"/>
        <end position="532"/>
    </location>
</feature>
<proteinExistence type="predicted"/>
<dbReference type="AlphaFoldDB" id="A0A0G4GG53"/>